<accession>V2YC65</accession>
<evidence type="ECO:0000313" key="2">
    <source>
        <dbReference type="EMBL" id="ESK89279.1"/>
    </source>
</evidence>
<evidence type="ECO:0000313" key="3">
    <source>
        <dbReference type="Proteomes" id="UP000017559"/>
    </source>
</evidence>
<dbReference type="OrthoDB" id="3250682at2759"/>
<proteinExistence type="predicted"/>
<name>V2YC65_MONRO</name>
<dbReference type="HOGENOM" id="CLU_044614_3_0_1"/>
<keyword evidence="3" id="KW-1185">Reference proteome</keyword>
<keyword evidence="1" id="KW-0472">Membrane</keyword>
<feature type="transmembrane region" description="Helical" evidence="1">
    <location>
        <begin position="102"/>
        <end position="126"/>
    </location>
</feature>
<dbReference type="Proteomes" id="UP000017559">
    <property type="component" value="Unassembled WGS sequence"/>
</dbReference>
<protein>
    <submittedName>
        <fullName evidence="2">Uncharacterized protein</fullName>
    </submittedName>
</protein>
<feature type="transmembrane region" description="Helical" evidence="1">
    <location>
        <begin position="17"/>
        <end position="36"/>
    </location>
</feature>
<dbReference type="KEGG" id="mrr:Moror_1217"/>
<comment type="caution">
    <text evidence="2">The sequence shown here is derived from an EMBL/GenBank/DDBJ whole genome shotgun (WGS) entry which is preliminary data.</text>
</comment>
<keyword evidence="1" id="KW-0812">Transmembrane</keyword>
<dbReference type="EMBL" id="AWSO01000570">
    <property type="protein sequence ID" value="ESK89279.1"/>
    <property type="molecule type" value="Genomic_DNA"/>
</dbReference>
<reference evidence="2 3" key="1">
    <citation type="journal article" date="2014" name="BMC Genomics">
        <title>Genome and secretome analysis of the hemibiotrophic fungal pathogen, Moniliophthora roreri, which causes frosty pod rot disease of cacao: mechanisms of the biotrophic and necrotrophic phases.</title>
        <authorList>
            <person name="Meinhardt L.W."/>
            <person name="Costa G.G.L."/>
            <person name="Thomazella D.P.T."/>
            <person name="Teixeira P.J.P.L."/>
            <person name="Carazzolle M.F."/>
            <person name="Schuster S.C."/>
            <person name="Carlson J.E."/>
            <person name="Guiltinan M.J."/>
            <person name="Mieczkowski P."/>
            <person name="Farmer A."/>
            <person name="Ramaraj T."/>
            <person name="Crozier J."/>
            <person name="Davis R.E."/>
            <person name="Shao J."/>
            <person name="Melnick R.L."/>
            <person name="Pereira G.A.G."/>
            <person name="Bailey B.A."/>
        </authorList>
    </citation>
    <scope>NUCLEOTIDE SEQUENCE [LARGE SCALE GENOMIC DNA]</scope>
    <source>
        <strain evidence="2 3">MCA 2997</strain>
    </source>
</reference>
<gene>
    <name evidence="2" type="ORF">Moror_1217</name>
</gene>
<feature type="transmembrane region" description="Helical" evidence="1">
    <location>
        <begin position="56"/>
        <end position="82"/>
    </location>
</feature>
<feature type="transmembrane region" description="Helical" evidence="1">
    <location>
        <begin position="218"/>
        <end position="238"/>
    </location>
</feature>
<feature type="transmembrane region" description="Helical" evidence="1">
    <location>
        <begin position="174"/>
        <end position="197"/>
    </location>
</feature>
<evidence type="ECO:0000256" key="1">
    <source>
        <dbReference type="SAM" id="Phobius"/>
    </source>
</evidence>
<organism evidence="2 3">
    <name type="scientific">Moniliophthora roreri (strain MCA 2997)</name>
    <name type="common">Cocoa frosty pod rot fungus</name>
    <name type="synonym">Crinipellis roreri</name>
    <dbReference type="NCBI Taxonomy" id="1381753"/>
    <lineage>
        <taxon>Eukaryota</taxon>
        <taxon>Fungi</taxon>
        <taxon>Dikarya</taxon>
        <taxon>Basidiomycota</taxon>
        <taxon>Agaricomycotina</taxon>
        <taxon>Agaricomycetes</taxon>
        <taxon>Agaricomycetidae</taxon>
        <taxon>Agaricales</taxon>
        <taxon>Marasmiineae</taxon>
        <taxon>Marasmiaceae</taxon>
        <taxon>Moniliophthora</taxon>
    </lineage>
</organism>
<sequence>MPIPLIPLNLANFVVESLLFGVFLVLNATSIILQLLPPQQPRTRNTMVAAVRKPMFIGAVVLLVTVTAHWICSVLRLFNALVYFKQGAYPQEYYSNLSETTYVAKTAILVASIATGDIMIVYRLWIVCSGNNYVILIPSLTLIGLLVSGIAVSYHISNSPPGSTVFISQNNGWIIAEGVFTITTNGYCTGLIAWIIWRTKRRNRSIGVTKIESPSLTTILAIFIESALLYSSWLLAFISQVLPSALSTSEPGSSGNESMQTALGP</sequence>
<keyword evidence="1" id="KW-1133">Transmembrane helix</keyword>
<dbReference type="AlphaFoldDB" id="V2YC65"/>
<feature type="transmembrane region" description="Helical" evidence="1">
    <location>
        <begin position="133"/>
        <end position="154"/>
    </location>
</feature>